<evidence type="ECO:0000256" key="11">
    <source>
        <dbReference type="PIRSR" id="PIRSR600823-2"/>
    </source>
</evidence>
<comment type="function">
    <text evidence="15">Removal of H(2)O(2), oxidation of toxic reductants, biosynthesis and degradation of lignin, suberization, auxin catabolism, response to environmental stresses such as wounding, pathogen attack and oxidative stress.</text>
</comment>
<keyword evidence="15" id="KW-0732">Signal</keyword>
<feature type="binding site" evidence="12">
    <location>
        <position position="284"/>
    </location>
    <ligand>
        <name>Ca(2+)</name>
        <dbReference type="ChEBI" id="CHEBI:29108"/>
        <label>2</label>
    </ligand>
</feature>
<feature type="binding site" evidence="12">
    <location>
        <position position="79"/>
    </location>
    <ligand>
        <name>Ca(2+)</name>
        <dbReference type="ChEBI" id="CHEBI:29108"/>
        <label>1</label>
    </ligand>
</feature>
<keyword evidence="8 12" id="KW-0408">Iron</keyword>
<evidence type="ECO:0000256" key="5">
    <source>
        <dbReference type="ARBA" id="ARBA00022723"/>
    </source>
</evidence>
<comment type="cofactor">
    <cofactor evidence="12 15">
        <name>Ca(2+)</name>
        <dbReference type="ChEBI" id="CHEBI:29108"/>
    </cofactor>
    <text evidence="12 15">Binds 2 calcium ions per subunit.</text>
</comment>
<dbReference type="GO" id="GO:0006979">
    <property type="term" value="P:response to oxidative stress"/>
    <property type="evidence" value="ECO:0007669"/>
    <property type="project" value="UniProtKB-UniRule"/>
</dbReference>
<comment type="cofactor">
    <cofactor evidence="12 15">
        <name>heme b</name>
        <dbReference type="ChEBI" id="CHEBI:60344"/>
    </cofactor>
    <text evidence="12 15">Binds 1 heme b (iron(II)-protoporphyrin IX) group per subunit.</text>
</comment>
<comment type="catalytic activity">
    <reaction evidence="1 15">
        <text>2 a phenolic donor + H2O2 = 2 a phenolic radical donor + 2 H2O</text>
        <dbReference type="Rhea" id="RHEA:56136"/>
        <dbReference type="ChEBI" id="CHEBI:15377"/>
        <dbReference type="ChEBI" id="CHEBI:16240"/>
        <dbReference type="ChEBI" id="CHEBI:139520"/>
        <dbReference type="ChEBI" id="CHEBI:139521"/>
        <dbReference type="EC" id="1.11.1.7"/>
    </reaction>
</comment>
<feature type="binding site" evidence="12">
    <location>
        <position position="70"/>
    </location>
    <ligand>
        <name>Ca(2+)</name>
        <dbReference type="ChEBI" id="CHEBI:29108"/>
        <label>1</label>
    </ligand>
</feature>
<dbReference type="OMA" id="NVTNQMS"/>
<evidence type="ECO:0000256" key="8">
    <source>
        <dbReference type="ARBA" id="ARBA00023004"/>
    </source>
</evidence>
<dbReference type="InterPro" id="IPR002016">
    <property type="entry name" value="Haem_peroxidase"/>
</dbReference>
<dbReference type="EC" id="1.11.1.7" evidence="15"/>
<dbReference type="Pfam" id="PF00141">
    <property type="entry name" value="peroxidase"/>
    <property type="match status" value="1"/>
</dbReference>
<keyword evidence="9 15" id="KW-0376">Hydrogen peroxide</keyword>
<keyword evidence="3 15" id="KW-0575">Peroxidase</keyword>
<feature type="chain" id="PRO_5010896391" description="Peroxidase" evidence="15">
    <location>
        <begin position="26"/>
        <end position="363"/>
    </location>
</feature>
<dbReference type="AlphaFoldDB" id="M8A034"/>
<evidence type="ECO:0000256" key="13">
    <source>
        <dbReference type="PIRSR" id="PIRSR600823-4"/>
    </source>
</evidence>
<dbReference type="SUPFAM" id="SSF48113">
    <property type="entry name" value="Heme-dependent peroxidases"/>
    <property type="match status" value="1"/>
</dbReference>
<feature type="disulfide bond" evidence="14">
    <location>
        <begin position="135"/>
        <end position="354"/>
    </location>
</feature>
<feature type="signal peptide" evidence="15">
    <location>
        <begin position="1"/>
        <end position="25"/>
    </location>
</feature>
<dbReference type="GO" id="GO:0140825">
    <property type="term" value="F:lactoperoxidase activity"/>
    <property type="evidence" value="ECO:0007669"/>
    <property type="project" value="UniProtKB-EC"/>
</dbReference>
<dbReference type="PROSITE" id="PS50873">
    <property type="entry name" value="PEROXIDASE_4"/>
    <property type="match status" value="1"/>
</dbReference>
<gene>
    <name evidence="17" type="ORF">TRIUR3_24047</name>
</gene>
<keyword evidence="15" id="KW-0964">Secreted</keyword>
<feature type="domain" description="Plant heme peroxidase family profile" evidence="16">
    <location>
        <begin position="41"/>
        <end position="358"/>
    </location>
</feature>
<comment type="subcellular location">
    <subcellularLocation>
        <location evidence="15">Secreted</location>
    </subcellularLocation>
</comment>
<dbReference type="InterPro" id="IPR000823">
    <property type="entry name" value="Peroxidase_pln"/>
</dbReference>
<dbReference type="GO" id="GO:0020037">
    <property type="term" value="F:heme binding"/>
    <property type="evidence" value="ECO:0007669"/>
    <property type="project" value="UniProtKB-UniRule"/>
</dbReference>
<dbReference type="EMBL" id="KD002004">
    <property type="protein sequence ID" value="EMS68773.1"/>
    <property type="molecule type" value="Genomic_DNA"/>
</dbReference>
<proteinExistence type="inferred from homology"/>
<evidence type="ECO:0000256" key="9">
    <source>
        <dbReference type="ARBA" id="ARBA00023324"/>
    </source>
</evidence>
<evidence type="ECO:0000256" key="15">
    <source>
        <dbReference type="RuleBase" id="RU362060"/>
    </source>
</evidence>
<dbReference type="PROSITE" id="PS00436">
    <property type="entry name" value="PEROXIDASE_2"/>
    <property type="match status" value="1"/>
</dbReference>
<sequence length="363" mass="38969">MAKGDEKKAPLFVAVALAIYVVLTAQVGSAAAPGTGSYAGLEAPVRQVVQKYMDINRGLGAGLIRLVFHDCFVRGCDGSVLLDSTPKNTTSNAPLTLAGKTEKASPSNGGLRGLEVIDAIRLRLAEKDIGVNVSCADAVVFAAREATYILSNNTIKYEVDGPGRKDGVVSSAEDPGKHLPNPTDNFQQLLQSFMAKGFNLVELVALSGAHSVGIANLTSVIHRFGTPIIHGEMNKTYGAVVAAEGRKHSGVIENNVRDFDDSSRKLAGYQANGVVDLAAVGYLDNSYYNANLQNMVLFKSDWELTQNGTAEEHMKSYKKKASLWNTAFANAMTKLSKMVESKDPLYEIGSRRTCNVTNQMSYP</sequence>
<keyword evidence="7 15" id="KW-0560">Oxidoreductase</keyword>
<feature type="site" description="Transition state stabilizer" evidence="13">
    <location>
        <position position="65"/>
    </location>
</feature>
<evidence type="ECO:0000256" key="1">
    <source>
        <dbReference type="ARBA" id="ARBA00000189"/>
    </source>
</evidence>
<evidence type="ECO:0000256" key="3">
    <source>
        <dbReference type="ARBA" id="ARBA00022559"/>
    </source>
</evidence>
<accession>M8A034</accession>
<evidence type="ECO:0000256" key="7">
    <source>
        <dbReference type="ARBA" id="ARBA00023002"/>
    </source>
</evidence>
<comment type="similarity">
    <text evidence="15">Belongs to the peroxidase family. Classical plant (class III) peroxidase subfamily.</text>
</comment>
<dbReference type="InterPro" id="IPR019794">
    <property type="entry name" value="Peroxidases_AS"/>
</dbReference>
<dbReference type="InterPro" id="IPR010255">
    <property type="entry name" value="Haem_peroxidase_sf"/>
</dbReference>
<dbReference type="eggNOG" id="ENOG502QPX7">
    <property type="taxonomic scope" value="Eukaryota"/>
</dbReference>
<organism evidence="17">
    <name type="scientific">Triticum urartu</name>
    <name type="common">Red wild einkorn</name>
    <name type="synonym">Crithodium urartu</name>
    <dbReference type="NCBI Taxonomy" id="4572"/>
    <lineage>
        <taxon>Eukaryota</taxon>
        <taxon>Viridiplantae</taxon>
        <taxon>Streptophyta</taxon>
        <taxon>Embryophyta</taxon>
        <taxon>Tracheophyta</taxon>
        <taxon>Spermatophyta</taxon>
        <taxon>Magnoliopsida</taxon>
        <taxon>Liliopsida</taxon>
        <taxon>Poales</taxon>
        <taxon>Poaceae</taxon>
        <taxon>BOP clade</taxon>
        <taxon>Pooideae</taxon>
        <taxon>Triticodae</taxon>
        <taxon>Triticeae</taxon>
        <taxon>Triticinae</taxon>
        <taxon>Triticum</taxon>
    </lineage>
</organism>
<dbReference type="PANTHER" id="PTHR31235">
    <property type="entry name" value="PEROXIDASE 25-RELATED"/>
    <property type="match status" value="1"/>
</dbReference>
<evidence type="ECO:0000256" key="12">
    <source>
        <dbReference type="PIRSR" id="PIRSR600823-3"/>
    </source>
</evidence>
<keyword evidence="5 12" id="KW-0479">Metal-binding</keyword>
<keyword evidence="6 12" id="KW-0106">Calcium</keyword>
<dbReference type="GO" id="GO:0046872">
    <property type="term" value="F:metal ion binding"/>
    <property type="evidence" value="ECO:0007669"/>
    <property type="project" value="UniProtKB-UniRule"/>
</dbReference>
<comment type="similarity">
    <text evidence="2">Belongs to the peroxidase family. Ascorbate peroxidase subfamily.</text>
</comment>
<dbReference type="PRINTS" id="PR00461">
    <property type="entry name" value="PLPEROXIDASE"/>
</dbReference>
<evidence type="ECO:0000256" key="6">
    <source>
        <dbReference type="ARBA" id="ARBA00022837"/>
    </source>
</evidence>
<evidence type="ECO:0000256" key="2">
    <source>
        <dbReference type="ARBA" id="ARBA00006873"/>
    </source>
</evidence>
<protein>
    <recommendedName>
        <fullName evidence="15">Peroxidase</fullName>
        <ecNumber evidence="15">1.11.1.7</ecNumber>
    </recommendedName>
</protein>
<feature type="binding site" evidence="12">
    <location>
        <position position="77"/>
    </location>
    <ligand>
        <name>Ca(2+)</name>
        <dbReference type="ChEBI" id="CHEBI:29108"/>
        <label>1</label>
    </ligand>
</feature>
<evidence type="ECO:0000256" key="4">
    <source>
        <dbReference type="ARBA" id="ARBA00022617"/>
    </source>
</evidence>
<dbReference type="Gene3D" id="1.10.520.10">
    <property type="match status" value="1"/>
</dbReference>
<feature type="binding site" evidence="12">
    <location>
        <position position="73"/>
    </location>
    <ligand>
        <name>Ca(2+)</name>
        <dbReference type="ChEBI" id="CHEBI:29108"/>
        <label>1</label>
    </ligand>
</feature>
<evidence type="ECO:0000256" key="10">
    <source>
        <dbReference type="PIRSR" id="PIRSR600823-1"/>
    </source>
</evidence>
<keyword evidence="4 15" id="KW-0349">Heme</keyword>
<feature type="binding site" evidence="12">
    <location>
        <position position="276"/>
    </location>
    <ligand>
        <name>Ca(2+)</name>
        <dbReference type="ChEBI" id="CHEBI:29108"/>
        <label>2</label>
    </ligand>
</feature>
<evidence type="ECO:0000259" key="16">
    <source>
        <dbReference type="PROSITE" id="PS50873"/>
    </source>
</evidence>
<feature type="disulfide bond" evidence="14">
    <location>
        <begin position="71"/>
        <end position="76"/>
    </location>
</feature>
<feature type="binding site" description="axial binding residue" evidence="12">
    <location>
        <position position="210"/>
    </location>
    <ligand>
        <name>heme b</name>
        <dbReference type="ChEBI" id="CHEBI:60344"/>
    </ligand>
    <ligandPart>
        <name>Fe</name>
        <dbReference type="ChEBI" id="CHEBI:18248"/>
    </ligandPart>
</feature>
<feature type="binding site" evidence="11">
    <location>
        <position position="180"/>
    </location>
    <ligand>
        <name>substrate</name>
    </ligand>
</feature>
<feature type="active site" description="Proton acceptor" evidence="10">
    <location>
        <position position="69"/>
    </location>
</feature>
<evidence type="ECO:0000256" key="14">
    <source>
        <dbReference type="PIRSR" id="PIRSR600823-5"/>
    </source>
</evidence>
<dbReference type="GO" id="GO:0005576">
    <property type="term" value="C:extracellular region"/>
    <property type="evidence" value="ECO:0007669"/>
    <property type="project" value="UniProtKB-SubCell"/>
</dbReference>
<dbReference type="GO" id="GO:0042744">
    <property type="term" value="P:hydrogen peroxide catabolic process"/>
    <property type="evidence" value="ECO:0007669"/>
    <property type="project" value="UniProtKB-KW"/>
</dbReference>
<dbReference type="PRINTS" id="PR00458">
    <property type="entry name" value="PEROXIDASE"/>
</dbReference>
<dbReference type="Gene3D" id="1.10.420.10">
    <property type="entry name" value="Peroxidase, domain 2"/>
    <property type="match status" value="1"/>
</dbReference>
<evidence type="ECO:0000313" key="17">
    <source>
        <dbReference type="EMBL" id="EMS68773.1"/>
    </source>
</evidence>
<feature type="binding site" evidence="12">
    <location>
        <position position="102"/>
    </location>
    <ligand>
        <name>Ca(2+)</name>
        <dbReference type="ChEBI" id="CHEBI:29108"/>
        <label>1</label>
    </ligand>
</feature>
<feature type="binding site" evidence="12">
    <location>
        <position position="75"/>
    </location>
    <ligand>
        <name>Ca(2+)</name>
        <dbReference type="ChEBI" id="CHEBI:29108"/>
        <label>1</label>
    </ligand>
</feature>
<dbReference type="PROSITE" id="PS00435">
    <property type="entry name" value="PEROXIDASE_1"/>
    <property type="match status" value="1"/>
</dbReference>
<name>M8A034_TRIUA</name>
<keyword evidence="14" id="KW-1015">Disulfide bond</keyword>
<dbReference type="OrthoDB" id="2113341at2759"/>
<dbReference type="InterPro" id="IPR019793">
    <property type="entry name" value="Peroxidases_heam-ligand_BS"/>
</dbReference>
<reference evidence="17" key="1">
    <citation type="journal article" date="2013" name="Nature">
        <title>Draft genome of the wheat A-genome progenitor Triticum urartu.</title>
        <authorList>
            <person name="Ling H.Q."/>
            <person name="Zhao S."/>
            <person name="Liu D."/>
            <person name="Wang J."/>
            <person name="Sun H."/>
            <person name="Zhang C."/>
            <person name="Fan H."/>
            <person name="Li D."/>
            <person name="Dong L."/>
            <person name="Tao Y."/>
            <person name="Gao C."/>
            <person name="Wu H."/>
            <person name="Li Y."/>
            <person name="Cui Y."/>
            <person name="Guo X."/>
            <person name="Zheng S."/>
            <person name="Wang B."/>
            <person name="Yu K."/>
            <person name="Liang Q."/>
            <person name="Yang W."/>
            <person name="Lou X."/>
            <person name="Chen J."/>
            <person name="Feng M."/>
            <person name="Jian J."/>
            <person name="Zhang X."/>
            <person name="Luo G."/>
            <person name="Jiang Y."/>
            <person name="Liu J."/>
            <person name="Wang Z."/>
            <person name="Sha Y."/>
            <person name="Zhang B."/>
            <person name="Wu H."/>
            <person name="Tang D."/>
            <person name="Shen Q."/>
            <person name="Xue P."/>
            <person name="Zou S."/>
            <person name="Wang X."/>
            <person name="Liu X."/>
            <person name="Wang F."/>
            <person name="Yang Y."/>
            <person name="An X."/>
            <person name="Dong Z."/>
            <person name="Zhang K."/>
            <person name="Zhang X."/>
            <person name="Luo M.C."/>
            <person name="Dvorak J."/>
            <person name="Tong Y."/>
            <person name="Wang J."/>
            <person name="Yang H."/>
            <person name="Li Z."/>
            <person name="Wang D."/>
            <person name="Zhang A."/>
            <person name="Wang J."/>
        </authorList>
    </citation>
    <scope>NUCLEOTIDE SEQUENCE</scope>
</reference>